<feature type="compositionally biased region" description="Basic residues" evidence="2">
    <location>
        <begin position="693"/>
        <end position="706"/>
    </location>
</feature>
<reference evidence="3 4" key="1">
    <citation type="submission" date="2021-06" db="EMBL/GenBank/DDBJ databases">
        <title>Chromosome-level genome assembly of the red-tail catfish (Hemibagrus wyckioides).</title>
        <authorList>
            <person name="Shao F."/>
        </authorList>
    </citation>
    <scope>NUCLEOTIDE SEQUENCE [LARGE SCALE GENOMIC DNA]</scope>
    <source>
        <strain evidence="3">EC202008001</strain>
        <tissue evidence="3">Blood</tissue>
    </source>
</reference>
<name>A0A9D3NST4_9TELE</name>
<dbReference type="Gene3D" id="1.10.238.10">
    <property type="entry name" value="EF-hand"/>
    <property type="match status" value="1"/>
</dbReference>
<evidence type="ECO:0000313" key="3">
    <source>
        <dbReference type="EMBL" id="KAG7327985.1"/>
    </source>
</evidence>
<feature type="repeat" description="ANK" evidence="1">
    <location>
        <begin position="563"/>
        <end position="595"/>
    </location>
</feature>
<dbReference type="PROSITE" id="PS50088">
    <property type="entry name" value="ANK_REPEAT"/>
    <property type="match status" value="8"/>
</dbReference>
<feature type="repeat" description="ANK" evidence="1">
    <location>
        <begin position="360"/>
        <end position="392"/>
    </location>
</feature>
<feature type="repeat" description="ANK" evidence="1">
    <location>
        <begin position="190"/>
        <end position="222"/>
    </location>
</feature>
<dbReference type="SMART" id="SM00248">
    <property type="entry name" value="ANK"/>
    <property type="match status" value="9"/>
</dbReference>
<dbReference type="SUPFAM" id="SSF48403">
    <property type="entry name" value="Ankyrin repeat"/>
    <property type="match status" value="2"/>
</dbReference>
<feature type="repeat" description="ANK" evidence="1">
    <location>
        <begin position="629"/>
        <end position="661"/>
    </location>
</feature>
<dbReference type="Proteomes" id="UP000824219">
    <property type="component" value="Linkage Group LG09"/>
</dbReference>
<feature type="compositionally biased region" description="Polar residues" evidence="2">
    <location>
        <begin position="1"/>
        <end position="12"/>
    </location>
</feature>
<dbReference type="OrthoDB" id="539213at2759"/>
<evidence type="ECO:0000256" key="2">
    <source>
        <dbReference type="SAM" id="MobiDB-lite"/>
    </source>
</evidence>
<feature type="region of interest" description="Disordered" evidence="2">
    <location>
        <begin position="1"/>
        <end position="25"/>
    </location>
</feature>
<keyword evidence="4" id="KW-1185">Reference proteome</keyword>
<dbReference type="SUPFAM" id="SSF47473">
    <property type="entry name" value="EF-hand"/>
    <property type="match status" value="1"/>
</dbReference>
<dbReference type="InterPro" id="IPR002110">
    <property type="entry name" value="Ankyrin_rpt"/>
</dbReference>
<keyword evidence="1" id="KW-0040">ANK repeat</keyword>
<dbReference type="AlphaFoldDB" id="A0A9D3NST4"/>
<feature type="region of interest" description="Disordered" evidence="2">
    <location>
        <begin position="693"/>
        <end position="728"/>
    </location>
</feature>
<proteinExistence type="predicted"/>
<evidence type="ECO:0008006" key="5">
    <source>
        <dbReference type="Google" id="ProtNLM"/>
    </source>
</evidence>
<dbReference type="PANTHER" id="PTHR24127">
    <property type="entry name" value="ANKYRIN REPEAT AND EF-HAND DOMAIN-CONTAINING PROTEIN 1"/>
    <property type="match status" value="1"/>
</dbReference>
<dbReference type="PRINTS" id="PR01415">
    <property type="entry name" value="ANKYRIN"/>
</dbReference>
<evidence type="ECO:0000313" key="4">
    <source>
        <dbReference type="Proteomes" id="UP000824219"/>
    </source>
</evidence>
<protein>
    <recommendedName>
        <fullName evidence="5">Ankyrin repeat and EF-hand domain-containing protein 1</fullName>
    </recommendedName>
</protein>
<dbReference type="PANTHER" id="PTHR24127:SF1">
    <property type="entry name" value="ANKYRIN REPEAT AND EF-HAND DOMAIN-CONTAINING PROTEIN 1"/>
    <property type="match status" value="1"/>
</dbReference>
<feature type="repeat" description="ANK" evidence="1">
    <location>
        <begin position="157"/>
        <end position="189"/>
    </location>
</feature>
<organism evidence="3 4">
    <name type="scientific">Hemibagrus wyckioides</name>
    <dbReference type="NCBI Taxonomy" id="337641"/>
    <lineage>
        <taxon>Eukaryota</taxon>
        <taxon>Metazoa</taxon>
        <taxon>Chordata</taxon>
        <taxon>Craniata</taxon>
        <taxon>Vertebrata</taxon>
        <taxon>Euteleostomi</taxon>
        <taxon>Actinopterygii</taxon>
        <taxon>Neopterygii</taxon>
        <taxon>Teleostei</taxon>
        <taxon>Ostariophysi</taxon>
        <taxon>Siluriformes</taxon>
        <taxon>Bagridae</taxon>
        <taxon>Hemibagrus</taxon>
    </lineage>
</organism>
<sequence>MIQLMGIQQSMEPSKELGPSASQACDPQPQPVYQISLPAAASPTPFLLDRKLEIETDTLTQHKISQEKLTDKLYCFNTVLFILQGGEMSEICETQDTGRLRTPQTVLMRRNVVAESPLEIKQVYKLLQLVNHKKKEQIEKLVRLGVSGLINLTEPEDGVSALHLASRNNDVEMAHFLLSLNAHPDIQDKKGRTPIMYAAKHGHVDMVKFLIHHQADLTVVDKKGKGLLFYCIGPTGRHKQIMEMALDMKLDVNSTSYTGKSVFMAACEQAKECENLCMLLLERGADVDVADPKTGCTALMAAVTAGSVVLVRAILQKGVNPDTGDKTGVSAVHIAASKGFFEVLRLLSAYSADLNVTDKHGNTALHLAASEDHAECCRFLFQRGCNMKSNMMDLLPSQVAMKNSHKAALKELQEAEKILKTGKMTFFSEARLHDWSFEHEAVLRQAFQSAEAAEFPVETVSNETFMSVLQAHYAPIDEEDLEVIVRVLDKNRQDRISISEFFAGHFLPKNFQLSSYKSAILETSKSEKSEPSIPETCHGRSEPFQTSIAREQPQVDVSSSAWMYKTPLMTACIMGKYQMAQFLISRGAEVNAYDQFKWTSLHHACKEGHADIVKLLLTHGAIIDAATTNGVTPLMRAIQSCNLTCVELLLKAGANVEATNNRGQDCMTIAQLYGTVKIQEMVKIFFDKAMKKKAGKKLPPRTKKPASKTQTPKTNPVKQPVRKTTAKK</sequence>
<dbReference type="Gene3D" id="1.25.40.20">
    <property type="entry name" value="Ankyrin repeat-containing domain"/>
    <property type="match status" value="3"/>
</dbReference>
<feature type="compositionally biased region" description="Polar residues" evidence="2">
    <location>
        <begin position="707"/>
        <end position="717"/>
    </location>
</feature>
<dbReference type="InterPro" id="IPR052801">
    <property type="entry name" value="Ankyrin-EF-hand"/>
</dbReference>
<feature type="repeat" description="ANK" evidence="1">
    <location>
        <begin position="596"/>
        <end position="628"/>
    </location>
</feature>
<dbReference type="EMBL" id="JAHKSW010000009">
    <property type="protein sequence ID" value="KAG7327985.1"/>
    <property type="molecule type" value="Genomic_DNA"/>
</dbReference>
<dbReference type="InterPro" id="IPR036770">
    <property type="entry name" value="Ankyrin_rpt-contain_sf"/>
</dbReference>
<evidence type="ECO:0000256" key="1">
    <source>
        <dbReference type="PROSITE-ProRule" id="PRU00023"/>
    </source>
</evidence>
<dbReference type="InterPro" id="IPR011992">
    <property type="entry name" value="EF-hand-dom_pair"/>
</dbReference>
<accession>A0A9D3NST4</accession>
<dbReference type="Pfam" id="PF12796">
    <property type="entry name" value="Ank_2"/>
    <property type="match status" value="3"/>
</dbReference>
<gene>
    <name evidence="3" type="ORF">KOW79_007929</name>
</gene>
<feature type="repeat" description="ANK" evidence="1">
    <location>
        <begin position="294"/>
        <end position="326"/>
    </location>
</feature>
<comment type="caution">
    <text evidence="3">The sequence shown here is derived from an EMBL/GenBank/DDBJ whole genome shotgun (WGS) entry which is preliminary data.</text>
</comment>
<feature type="repeat" description="ANK" evidence="1">
    <location>
        <begin position="327"/>
        <end position="359"/>
    </location>
</feature>
<dbReference type="PROSITE" id="PS50297">
    <property type="entry name" value="ANK_REP_REGION"/>
    <property type="match status" value="8"/>
</dbReference>